<accession>A0ABX7XBP1</accession>
<gene>
    <name evidence="2" type="ORF">J9309_11140</name>
</gene>
<protein>
    <submittedName>
        <fullName evidence="2">Uncharacterized protein</fullName>
    </submittedName>
</protein>
<sequence length="265" mass="30481">MKKLLVAFFLHSVSFSFAQQVSDYKYVIVPNTFVDFAKEDYQLNTYLKTLLRKKKYEIIVEGSKDIPSDLKQNLCLASKADIQNIKSSFQNKLKVVFKDCNDTILSEYEGVSKIKDFEKGYQEALNLAIVKLPLQNAKEIKKPTITKKSVETKTYIVIGEENGEIKIPIDSSKIKNNDILFESKGVTYRLIELAKDKAQLINVQNQKPILNIYPSSKEKVVHVEVFSEKGNYNTLGYVEDQNLIIEFKEGNETWTKTEFEQIKKP</sequence>
<keyword evidence="3" id="KW-1185">Reference proteome</keyword>
<organism evidence="2 3">
    <name type="scientific">Faecalibacter bovis</name>
    <dbReference type="NCBI Taxonomy" id="2898187"/>
    <lineage>
        <taxon>Bacteria</taxon>
        <taxon>Pseudomonadati</taxon>
        <taxon>Bacteroidota</taxon>
        <taxon>Flavobacteriia</taxon>
        <taxon>Flavobacteriales</taxon>
        <taxon>Weeksellaceae</taxon>
        <taxon>Faecalibacter</taxon>
    </lineage>
</organism>
<dbReference type="EMBL" id="CP072842">
    <property type="protein sequence ID" value="QTV05322.1"/>
    <property type="molecule type" value="Genomic_DNA"/>
</dbReference>
<keyword evidence="1" id="KW-0732">Signal</keyword>
<name>A0ABX7XBP1_9FLAO</name>
<feature type="chain" id="PRO_5045226572" evidence="1">
    <location>
        <begin position="19"/>
        <end position="265"/>
    </location>
</feature>
<evidence type="ECO:0000256" key="1">
    <source>
        <dbReference type="SAM" id="SignalP"/>
    </source>
</evidence>
<proteinExistence type="predicted"/>
<reference evidence="3" key="2">
    <citation type="submission" date="2021-04" db="EMBL/GenBank/DDBJ databases">
        <title>Taxonomy of Flavobacteriaceae bacterium ZY171143.</title>
        <authorList>
            <person name="Li F."/>
        </authorList>
    </citation>
    <scope>NUCLEOTIDE SEQUENCE [LARGE SCALE GENOMIC DNA]</scope>
    <source>
        <strain evidence="3">ZY171143</strain>
    </source>
</reference>
<evidence type="ECO:0000313" key="2">
    <source>
        <dbReference type="EMBL" id="QTV05322.1"/>
    </source>
</evidence>
<dbReference type="Proteomes" id="UP000672011">
    <property type="component" value="Chromosome"/>
</dbReference>
<dbReference type="RefSeq" id="WP_230475953.1">
    <property type="nucleotide sequence ID" value="NZ_CP072842.1"/>
</dbReference>
<evidence type="ECO:0000313" key="3">
    <source>
        <dbReference type="Proteomes" id="UP000672011"/>
    </source>
</evidence>
<reference evidence="2 3" key="1">
    <citation type="journal article" date="2021" name="Int. J. Syst. Evol. Microbiol.">
        <title>Faecalibacter bovis sp. nov., isolated from cow faeces.</title>
        <authorList>
            <person name="Li F."/>
            <person name="Zhao W."/>
            <person name="Hong Q."/>
            <person name="Shao Q."/>
            <person name="Song J."/>
            <person name="Yang S."/>
        </authorList>
    </citation>
    <scope>NUCLEOTIDE SEQUENCE [LARGE SCALE GENOMIC DNA]</scope>
    <source>
        <strain evidence="2 3">ZY171143</strain>
    </source>
</reference>
<feature type="signal peptide" evidence="1">
    <location>
        <begin position="1"/>
        <end position="18"/>
    </location>
</feature>